<name>A0AAE1HQN5_9NEOP</name>
<sequence>MVSTERGESGVTTYCLHPGAVATELFEHFDTFLIPGTRFLLDNVGRFFIKTPRQGAQTSIYCAVSRSAARQSGLYYTDCSVTTPFPIGRDDEAARRLWEVSCDIVGLRDYDPLGDADPPAWLFADPPTKT</sequence>
<reference evidence="2" key="2">
    <citation type="journal article" date="2023" name="BMC Genomics">
        <title>Pest status, molecular evolution, and epigenetic factors derived from the genome assembly of Frankliniella fusca, a thysanopteran phytovirus vector.</title>
        <authorList>
            <person name="Catto M.A."/>
            <person name="Labadie P.E."/>
            <person name="Jacobson A.L."/>
            <person name="Kennedy G.G."/>
            <person name="Srinivasan R."/>
            <person name="Hunt B.G."/>
        </authorList>
    </citation>
    <scope>NUCLEOTIDE SEQUENCE</scope>
    <source>
        <strain evidence="2">PL_HMW_Pooled</strain>
    </source>
</reference>
<dbReference type="GO" id="GO:0016491">
    <property type="term" value="F:oxidoreductase activity"/>
    <property type="evidence" value="ECO:0007669"/>
    <property type="project" value="UniProtKB-KW"/>
</dbReference>
<evidence type="ECO:0000313" key="2">
    <source>
        <dbReference type="EMBL" id="KAK3925667.1"/>
    </source>
</evidence>
<evidence type="ECO:0000256" key="1">
    <source>
        <dbReference type="ARBA" id="ARBA00023002"/>
    </source>
</evidence>
<dbReference type="PANTHER" id="PTHR43157">
    <property type="entry name" value="PHOSPHATIDYLINOSITOL-GLYCAN BIOSYNTHESIS CLASS F PROTEIN-RELATED"/>
    <property type="match status" value="1"/>
</dbReference>
<dbReference type="PANTHER" id="PTHR43157:SF31">
    <property type="entry name" value="PHOSPHATIDYLINOSITOL-GLYCAN BIOSYNTHESIS CLASS F PROTEIN"/>
    <property type="match status" value="1"/>
</dbReference>
<gene>
    <name evidence="2" type="ORF">KUF71_013916</name>
</gene>
<dbReference type="Gene3D" id="3.40.50.720">
    <property type="entry name" value="NAD(P)-binding Rossmann-like Domain"/>
    <property type="match status" value="1"/>
</dbReference>
<organism evidence="2 3">
    <name type="scientific">Frankliniella fusca</name>
    <dbReference type="NCBI Taxonomy" id="407009"/>
    <lineage>
        <taxon>Eukaryota</taxon>
        <taxon>Metazoa</taxon>
        <taxon>Ecdysozoa</taxon>
        <taxon>Arthropoda</taxon>
        <taxon>Hexapoda</taxon>
        <taxon>Insecta</taxon>
        <taxon>Pterygota</taxon>
        <taxon>Neoptera</taxon>
        <taxon>Paraneoptera</taxon>
        <taxon>Thysanoptera</taxon>
        <taxon>Terebrantia</taxon>
        <taxon>Thripoidea</taxon>
        <taxon>Thripidae</taxon>
        <taxon>Frankliniella</taxon>
    </lineage>
</organism>
<dbReference type="Proteomes" id="UP001219518">
    <property type="component" value="Unassembled WGS sequence"/>
</dbReference>
<proteinExistence type="predicted"/>
<dbReference type="InterPro" id="IPR036291">
    <property type="entry name" value="NAD(P)-bd_dom_sf"/>
</dbReference>
<dbReference type="SUPFAM" id="SSF51735">
    <property type="entry name" value="NAD(P)-binding Rossmann-fold domains"/>
    <property type="match status" value="1"/>
</dbReference>
<evidence type="ECO:0000313" key="3">
    <source>
        <dbReference type="Proteomes" id="UP001219518"/>
    </source>
</evidence>
<comment type="caution">
    <text evidence="2">The sequence shown here is derived from an EMBL/GenBank/DDBJ whole genome shotgun (WGS) entry which is preliminary data.</text>
</comment>
<dbReference type="AlphaFoldDB" id="A0AAE1HQN5"/>
<reference evidence="2" key="1">
    <citation type="submission" date="2021-07" db="EMBL/GenBank/DDBJ databases">
        <authorList>
            <person name="Catto M.A."/>
            <person name="Jacobson A."/>
            <person name="Kennedy G."/>
            <person name="Labadie P."/>
            <person name="Hunt B.G."/>
            <person name="Srinivasan R."/>
        </authorList>
    </citation>
    <scope>NUCLEOTIDE SEQUENCE</scope>
    <source>
        <strain evidence="2">PL_HMW_Pooled</strain>
        <tissue evidence="2">Head</tissue>
    </source>
</reference>
<dbReference type="EMBL" id="JAHWGI010001240">
    <property type="protein sequence ID" value="KAK3925667.1"/>
    <property type="molecule type" value="Genomic_DNA"/>
</dbReference>
<accession>A0AAE1HQN5</accession>
<protein>
    <submittedName>
        <fullName evidence="2">Retinol dehydrogenase 11</fullName>
    </submittedName>
</protein>
<keyword evidence="3" id="KW-1185">Reference proteome</keyword>
<keyword evidence="1" id="KW-0560">Oxidoreductase</keyword>